<dbReference type="Pfam" id="PF00089">
    <property type="entry name" value="Trypsin"/>
    <property type="match status" value="1"/>
</dbReference>
<dbReference type="RefSeq" id="XP_045951911.1">
    <property type="nucleotide sequence ID" value="XM_046094894.1"/>
</dbReference>
<dbReference type="Gene3D" id="2.40.10.10">
    <property type="entry name" value="Trypsin-like serine proteases"/>
    <property type="match status" value="2"/>
</dbReference>
<dbReference type="InterPro" id="IPR018114">
    <property type="entry name" value="TRYPSIN_HIS"/>
</dbReference>
<keyword evidence="10" id="KW-1185">Reference proteome</keyword>
<dbReference type="GO" id="GO:0006508">
    <property type="term" value="P:proteolysis"/>
    <property type="evidence" value="ECO:0007669"/>
    <property type="project" value="UniProtKB-KW"/>
</dbReference>
<dbReference type="AlphaFoldDB" id="A0A9P8UC67"/>
<accession>A0A9P8UC67</accession>
<dbReference type="PANTHER" id="PTHR15462:SF8">
    <property type="entry name" value="SERINE PROTEASE"/>
    <property type="match status" value="1"/>
</dbReference>
<gene>
    <name evidence="9" type="ORF">BKA67DRAFT_111346</name>
</gene>
<organism evidence="9 10">
    <name type="scientific">Truncatella angustata</name>
    <dbReference type="NCBI Taxonomy" id="152316"/>
    <lineage>
        <taxon>Eukaryota</taxon>
        <taxon>Fungi</taxon>
        <taxon>Dikarya</taxon>
        <taxon>Ascomycota</taxon>
        <taxon>Pezizomycotina</taxon>
        <taxon>Sordariomycetes</taxon>
        <taxon>Xylariomycetidae</taxon>
        <taxon>Amphisphaeriales</taxon>
        <taxon>Sporocadaceae</taxon>
        <taxon>Truncatella</taxon>
    </lineage>
</organism>
<dbReference type="InterPro" id="IPR050966">
    <property type="entry name" value="Glutamyl_endopeptidase"/>
</dbReference>
<name>A0A9P8UC67_9PEZI</name>
<evidence type="ECO:0000256" key="5">
    <source>
        <dbReference type="ARBA" id="ARBA00022801"/>
    </source>
</evidence>
<dbReference type="Proteomes" id="UP000758603">
    <property type="component" value="Unassembled WGS sequence"/>
</dbReference>
<dbReference type="GO" id="GO:0004252">
    <property type="term" value="F:serine-type endopeptidase activity"/>
    <property type="evidence" value="ECO:0007669"/>
    <property type="project" value="InterPro"/>
</dbReference>
<evidence type="ECO:0000256" key="3">
    <source>
        <dbReference type="ARBA" id="ARBA00022670"/>
    </source>
</evidence>
<comment type="similarity">
    <text evidence="2 7">Belongs to the peptidase S1B family.</text>
</comment>
<comment type="similarity">
    <text evidence="1">Belongs to the peptidase S1 family.</text>
</comment>
<comment type="caution">
    <text evidence="9">The sequence shown here is derived from an EMBL/GenBank/DDBJ whole genome shotgun (WGS) entry which is preliminary data.</text>
</comment>
<evidence type="ECO:0000256" key="4">
    <source>
        <dbReference type="ARBA" id="ARBA00022729"/>
    </source>
</evidence>
<dbReference type="PROSITE" id="PS00673">
    <property type="entry name" value="V8_SER"/>
    <property type="match status" value="1"/>
</dbReference>
<keyword evidence="3 7" id="KW-0645">Protease</keyword>
<dbReference type="EMBL" id="JAGPXC010000011">
    <property type="protein sequence ID" value="KAH6645397.1"/>
    <property type="molecule type" value="Genomic_DNA"/>
</dbReference>
<dbReference type="PANTHER" id="PTHR15462">
    <property type="entry name" value="SERINE PROTEASE"/>
    <property type="match status" value="1"/>
</dbReference>
<keyword evidence="5 7" id="KW-0378">Hydrolase</keyword>
<evidence type="ECO:0000256" key="6">
    <source>
        <dbReference type="ARBA" id="ARBA00022825"/>
    </source>
</evidence>
<dbReference type="EC" id="3.4.21.-" evidence="7"/>
<keyword evidence="6 7" id="KW-0720">Serine protease</keyword>
<evidence type="ECO:0000313" key="10">
    <source>
        <dbReference type="Proteomes" id="UP000758603"/>
    </source>
</evidence>
<evidence type="ECO:0000313" key="9">
    <source>
        <dbReference type="EMBL" id="KAH6645397.1"/>
    </source>
</evidence>
<keyword evidence="4" id="KW-0732">Signal</keyword>
<dbReference type="OrthoDB" id="3693942at2759"/>
<evidence type="ECO:0000256" key="2">
    <source>
        <dbReference type="ARBA" id="ARBA00008764"/>
    </source>
</evidence>
<dbReference type="InterPro" id="IPR043504">
    <property type="entry name" value="Peptidase_S1_PA_chymotrypsin"/>
</dbReference>
<evidence type="ECO:0000259" key="8">
    <source>
        <dbReference type="Pfam" id="PF00089"/>
    </source>
</evidence>
<dbReference type="GeneID" id="70123787"/>
<feature type="domain" description="Peptidase S1" evidence="8">
    <location>
        <begin position="137"/>
        <end position="307"/>
    </location>
</feature>
<dbReference type="PRINTS" id="PR00839">
    <property type="entry name" value="V8PROTEASE"/>
</dbReference>
<dbReference type="SUPFAM" id="SSF50494">
    <property type="entry name" value="Trypsin-like serine proteases"/>
    <property type="match status" value="1"/>
</dbReference>
<dbReference type="PROSITE" id="PS00134">
    <property type="entry name" value="TRYPSIN_HIS"/>
    <property type="match status" value="1"/>
</dbReference>
<dbReference type="InterPro" id="IPR001254">
    <property type="entry name" value="Trypsin_dom"/>
</dbReference>
<protein>
    <recommendedName>
        <fullName evidence="7">Serine protease</fullName>
        <ecNumber evidence="7">3.4.21.-</ecNumber>
    </recommendedName>
</protein>
<dbReference type="InterPro" id="IPR008256">
    <property type="entry name" value="Peptidase_S1B"/>
</dbReference>
<sequence length="786" mass="84491">MPFLQHETPKTVMMGPTAYTEQKAAVNGNSDPVPSPQSNGAAAELGMNSLISTAAQNAVDFSVPMWDLSPDDSLKGHRPGTGLENSFWLKTDTDGHPTGLKTSVIGTDERQEVNPADFAPDGKYRSVVKLSLIFKRNGADAKMMGTGWLVAPDLVVTAGHCVYDKAYRMGQVKQIVAYLGYQGVDSLMPQGRQRSNVETSYGKVVATTPGWIADLGRQYDIAWIKLNRPFQNYGKLIQWDKTPFQGKGATIGVVGYPGDKSYNGEYGAKMYECWMPTDWDLTRSKMLEYKVDTAGGQSGSPVFYSLNAANINKDTYSPYPGIKDLAATSIAVHTYGGAINAGTPLGPFGNPMIRYLAVLEKNTTKLNKEIRYVLESGATEAGLETPFVNGFDPVVKFKDGALDISVPFANEEFGFGDILNIGTKVLGSFFESAFEDDDTSDAAAVEGFLDFLAKAAKTATSVGLPMLLGPAGVPVSMVANAAITSLAKSLDKSRAGAEAEVIDDEAVKKQLYRAALADAVFDSCCKHHKVLSEEGIFDFVKKWVPIGVKVATTVSSAFGEFAEQASSDASYKVNGEGHWEEGIRWPWKPVQTTWTWDDQPVDPKGGNVKSAIAALTGNYAAEGEYAEFTKLMNSDTECWPGVNWAKIPRDAFKTSQQFLSSNVGSYQLRSGSTVLTNDMQITHTMRALTGEMLLSAIEAADPAQIQAINSEGFFSDTNQALKKILGKLGDSLVTYGPEILDAINKIVQKHISSAAVATTAGAAATTNIPSQTSKAASETTNNSDVI</sequence>
<evidence type="ECO:0000256" key="7">
    <source>
        <dbReference type="RuleBase" id="RU004296"/>
    </source>
</evidence>
<reference evidence="9" key="1">
    <citation type="journal article" date="2021" name="Nat. Commun.">
        <title>Genetic determinants of endophytism in the Arabidopsis root mycobiome.</title>
        <authorList>
            <person name="Mesny F."/>
            <person name="Miyauchi S."/>
            <person name="Thiergart T."/>
            <person name="Pickel B."/>
            <person name="Atanasova L."/>
            <person name="Karlsson M."/>
            <person name="Huettel B."/>
            <person name="Barry K.W."/>
            <person name="Haridas S."/>
            <person name="Chen C."/>
            <person name="Bauer D."/>
            <person name="Andreopoulos W."/>
            <person name="Pangilinan J."/>
            <person name="LaButti K."/>
            <person name="Riley R."/>
            <person name="Lipzen A."/>
            <person name="Clum A."/>
            <person name="Drula E."/>
            <person name="Henrissat B."/>
            <person name="Kohler A."/>
            <person name="Grigoriev I.V."/>
            <person name="Martin F.M."/>
            <person name="Hacquard S."/>
        </authorList>
    </citation>
    <scope>NUCLEOTIDE SEQUENCE</scope>
    <source>
        <strain evidence="9">MPI-SDFR-AT-0073</strain>
    </source>
</reference>
<evidence type="ECO:0000256" key="1">
    <source>
        <dbReference type="ARBA" id="ARBA00007664"/>
    </source>
</evidence>
<proteinExistence type="inferred from homology"/>
<dbReference type="InterPro" id="IPR000126">
    <property type="entry name" value="V8_ser_AS"/>
</dbReference>
<dbReference type="InterPro" id="IPR009003">
    <property type="entry name" value="Peptidase_S1_PA"/>
</dbReference>